<evidence type="ECO:0000259" key="8">
    <source>
        <dbReference type="Pfam" id="PF10337"/>
    </source>
</evidence>
<feature type="region of interest" description="Disordered" evidence="5">
    <location>
        <begin position="567"/>
        <end position="643"/>
    </location>
</feature>
<feature type="transmembrane region" description="Helical" evidence="6">
    <location>
        <begin position="767"/>
        <end position="788"/>
    </location>
</feature>
<evidence type="ECO:0000256" key="2">
    <source>
        <dbReference type="ARBA" id="ARBA00022692"/>
    </source>
</evidence>
<dbReference type="InterPro" id="IPR018820">
    <property type="entry name" value="BRE4-related_DUF2421"/>
</dbReference>
<feature type="compositionally biased region" description="Basic and acidic residues" evidence="5">
    <location>
        <begin position="609"/>
        <end position="643"/>
    </location>
</feature>
<dbReference type="OrthoDB" id="68611at2759"/>
<keyword evidence="11" id="KW-1185">Reference proteome</keyword>
<feature type="transmembrane region" description="Helical" evidence="6">
    <location>
        <begin position="143"/>
        <end position="161"/>
    </location>
</feature>
<evidence type="ECO:0000259" key="9">
    <source>
        <dbReference type="Pfam" id="PF13515"/>
    </source>
</evidence>
<dbReference type="GO" id="GO:0016020">
    <property type="term" value="C:membrane"/>
    <property type="evidence" value="ECO:0007669"/>
    <property type="project" value="UniProtKB-SubCell"/>
</dbReference>
<feature type="transmembrane region" description="Helical" evidence="6">
    <location>
        <begin position="86"/>
        <end position="111"/>
    </location>
</feature>
<evidence type="ECO:0000256" key="3">
    <source>
        <dbReference type="ARBA" id="ARBA00022989"/>
    </source>
</evidence>
<dbReference type="EMBL" id="NKUJ01000026">
    <property type="protein sequence ID" value="RMJ17901.1"/>
    <property type="molecule type" value="Genomic_DNA"/>
</dbReference>
<comment type="caution">
    <text evidence="10">The sequence shown here is derived from an EMBL/GenBank/DDBJ whole genome shotgun (WGS) entry which is preliminary data.</text>
</comment>
<proteinExistence type="predicted"/>
<dbReference type="Proteomes" id="UP000277212">
    <property type="component" value="Unassembled WGS sequence"/>
</dbReference>
<dbReference type="STRING" id="2010991.A0A3M2SK31"/>
<sequence>MAIAKTTNMKTFTKRLRRLCTVIWGDYQANDLWQRIVKCSIACTAAVIIVITPKAVSVFGPSTFLAPMATVFAHPGQRMGTMIESLFMVLLGSLLGLGWSLFGLFLSSLVFERNEPAAYAIRAMFLLVSVLVHGYVRSSSPRIFLFVAFLLIASIIVLLGGAHEVTLTVFTNVLYPLLAGGGVTVVVNISMFPELSSSFLGLSAIDALCETMDTLTRATHWFVTPGGDSQQDLHPVGLTLTTTVKSSPDKPKRKKGRFRKFLDGFPNPFKPAQARYRASTVPVGLTTVASLTGKKAKLRTRLARCKAAQREVNYEVSISALPPSSMKPLSTSYMSSLVQSTITVIGACENKFIVLENDDRSDDDDLTATDSFASDASGIKRMSTFDDYLRRVQNAKPLREIEASSASLLESILERIREPVQEFEASLKEAVRLVIVCLAYCYDVPRLPSGAPAPKGIHLQELDFRIDVFNEAIANFDASCAMELRRSALDETGHSIDFMPRMETFLISSFVLAFRQSAMHILEMLRHVRKVVEERKARNDKSSVWFPKHINIRQWLTTGGEIDGLVLPETGRKEVRRGKAPPGSKARNQTHHKKNDEHVEQPDPEDEEKGIRFAETERSTTQETATKKEETRPENDSKNESNESKILKFRGKAADALEWIQDSDDISYALKLALAVFSVSWPAFVASWNGWYAEVRGIWAPMQLILVFEVAIGTSFFIFFIRLIGVIFGCVLGYLSYEIGRGSRVAMVFILVVGIVPSFYIQLGTKYVKAGMVATVTMVVVALAAMNGSGTAYENFYKRLTAFVIGGAVALLVEMLLFPVRARDRLLESLSASVKQVQNMQASMSVGLDSPIKPDFRNPGLHKRFNHARSKARGALAAAETFLPFCTTEPRLKGSFKPLEPIYKEIVYVLHQIIDRMDNVVQLRKEYGSSILEDLNPKVHAYRRNVAASIMLVLFSVNEALITWQPLPQFIPSSRLAQLRLVNHVREVLASRSGTHTPAGGVPTVFDENGELAQQVAHLITQKRFLSWNASTAGQMEIIEYLEELVELVKLLVGVNAFRSGLLEKPEYSNYRQRAHLNHVPLASVPTVESSTAGVPAEEVATAPAAFLSDNSRTTGLQRTQTIRGHAENIRERLRKKKGVEEAVDSDSEEDIPMSLQRVGTRLCENDAVVRRRAFTLSHDNR</sequence>
<dbReference type="AlphaFoldDB" id="A0A3M2SK31"/>
<dbReference type="Pfam" id="PF13515">
    <property type="entry name" value="FUSC_2"/>
    <property type="match status" value="1"/>
</dbReference>
<protein>
    <recommendedName>
        <fullName evidence="12">ER transporter 6TM N-terminal domain-containing protein</fullName>
    </recommendedName>
</protein>
<dbReference type="Pfam" id="PF10334">
    <property type="entry name" value="BRE4"/>
    <property type="match status" value="1"/>
</dbReference>
<evidence type="ECO:0000256" key="4">
    <source>
        <dbReference type="ARBA" id="ARBA00023136"/>
    </source>
</evidence>
<evidence type="ECO:0000256" key="5">
    <source>
        <dbReference type="SAM" id="MobiDB-lite"/>
    </source>
</evidence>
<feature type="transmembrane region" description="Helical" evidence="6">
    <location>
        <begin position="704"/>
        <end position="737"/>
    </location>
</feature>
<comment type="subcellular location">
    <subcellularLocation>
        <location evidence="1">Membrane</location>
        <topology evidence="1">Multi-pass membrane protein</topology>
    </subcellularLocation>
</comment>
<name>A0A3M2SK31_9HYPO</name>
<dbReference type="InterPro" id="IPR049453">
    <property type="entry name" value="Memb_transporter_dom"/>
</dbReference>
<keyword evidence="4 6" id="KW-0472">Membrane</keyword>
<feature type="domain" description="Integral membrane bound transporter" evidence="9">
    <location>
        <begin position="688"/>
        <end position="813"/>
    </location>
</feature>
<reference evidence="10 11" key="1">
    <citation type="submission" date="2017-06" db="EMBL/GenBank/DDBJ databases">
        <title>Comparative genomic analysis of Ambrosia Fusariam Clade fungi.</title>
        <authorList>
            <person name="Stajich J.E."/>
            <person name="Carrillo J."/>
            <person name="Kijimoto T."/>
            <person name="Eskalen A."/>
            <person name="O'Donnell K."/>
            <person name="Kasson M."/>
        </authorList>
    </citation>
    <scope>NUCLEOTIDE SEQUENCE [LARGE SCALE GENOMIC DNA]</scope>
    <source>
        <strain evidence="10">UCR3666</strain>
    </source>
</reference>
<evidence type="ECO:0000256" key="6">
    <source>
        <dbReference type="SAM" id="Phobius"/>
    </source>
</evidence>
<dbReference type="InterPro" id="IPR018823">
    <property type="entry name" value="ArAE_2_N"/>
</dbReference>
<feature type="transmembrane region" description="Helical" evidence="6">
    <location>
        <begin position="800"/>
        <end position="820"/>
    </location>
</feature>
<feature type="domain" description="DUF2421" evidence="7">
    <location>
        <begin position="865"/>
        <end position="1054"/>
    </location>
</feature>
<dbReference type="Pfam" id="PF10337">
    <property type="entry name" value="ArAE_2_N"/>
    <property type="match status" value="1"/>
</dbReference>
<keyword evidence="3 6" id="KW-1133">Transmembrane helix</keyword>
<accession>A0A3M2SK31</accession>
<gene>
    <name evidence="10" type="ORF">CDV36_002443</name>
</gene>
<keyword evidence="2 6" id="KW-0812">Transmembrane</keyword>
<dbReference type="PANTHER" id="PTHR37994">
    <property type="entry name" value="ARAE_2_N DOMAIN-CONTAINING PROTEIN-RELATED"/>
    <property type="match status" value="1"/>
</dbReference>
<feature type="transmembrane region" description="Helical" evidence="6">
    <location>
        <begin position="744"/>
        <end position="761"/>
    </location>
</feature>
<evidence type="ECO:0000256" key="1">
    <source>
        <dbReference type="ARBA" id="ARBA00004141"/>
    </source>
</evidence>
<evidence type="ECO:0008006" key="12">
    <source>
        <dbReference type="Google" id="ProtNLM"/>
    </source>
</evidence>
<organism evidence="10 11">
    <name type="scientific">Fusarium kuroshium</name>
    <dbReference type="NCBI Taxonomy" id="2010991"/>
    <lineage>
        <taxon>Eukaryota</taxon>
        <taxon>Fungi</taxon>
        <taxon>Dikarya</taxon>
        <taxon>Ascomycota</taxon>
        <taxon>Pezizomycotina</taxon>
        <taxon>Sordariomycetes</taxon>
        <taxon>Hypocreomycetidae</taxon>
        <taxon>Hypocreales</taxon>
        <taxon>Nectriaceae</taxon>
        <taxon>Fusarium</taxon>
        <taxon>Fusarium solani species complex</taxon>
    </lineage>
</organism>
<dbReference type="PANTHER" id="PTHR37994:SF4">
    <property type="entry name" value="ER TRANSPORTER 6TM N-TERMINAL DOMAIN-CONTAINING PROTEIN-RELATED"/>
    <property type="match status" value="1"/>
</dbReference>
<evidence type="ECO:0000259" key="7">
    <source>
        <dbReference type="Pfam" id="PF10334"/>
    </source>
</evidence>
<evidence type="ECO:0000313" key="10">
    <source>
        <dbReference type="EMBL" id="RMJ17901.1"/>
    </source>
</evidence>
<feature type="transmembrane region" description="Helical" evidence="6">
    <location>
        <begin position="117"/>
        <end position="136"/>
    </location>
</feature>
<evidence type="ECO:0000313" key="11">
    <source>
        <dbReference type="Proteomes" id="UP000277212"/>
    </source>
</evidence>
<feature type="transmembrane region" description="Helical" evidence="6">
    <location>
        <begin position="173"/>
        <end position="192"/>
    </location>
</feature>
<feature type="domain" description="Putative ER transporter 6TM N-terminal" evidence="8">
    <location>
        <begin position="35"/>
        <end position="111"/>
    </location>
</feature>